<dbReference type="Proteomes" id="UP000257109">
    <property type="component" value="Unassembled WGS sequence"/>
</dbReference>
<dbReference type="EMBL" id="QJKJ01006600">
    <property type="protein sequence ID" value="RDX86132.1"/>
    <property type="molecule type" value="Genomic_DNA"/>
</dbReference>
<dbReference type="AlphaFoldDB" id="A0A371G6E4"/>
<proteinExistence type="predicted"/>
<organism evidence="1 2">
    <name type="scientific">Mucuna pruriens</name>
    <name type="common">Velvet bean</name>
    <name type="synonym">Dolichos pruriens</name>
    <dbReference type="NCBI Taxonomy" id="157652"/>
    <lineage>
        <taxon>Eukaryota</taxon>
        <taxon>Viridiplantae</taxon>
        <taxon>Streptophyta</taxon>
        <taxon>Embryophyta</taxon>
        <taxon>Tracheophyta</taxon>
        <taxon>Spermatophyta</taxon>
        <taxon>Magnoliopsida</taxon>
        <taxon>eudicotyledons</taxon>
        <taxon>Gunneridae</taxon>
        <taxon>Pentapetalae</taxon>
        <taxon>rosids</taxon>
        <taxon>fabids</taxon>
        <taxon>Fabales</taxon>
        <taxon>Fabaceae</taxon>
        <taxon>Papilionoideae</taxon>
        <taxon>50 kb inversion clade</taxon>
        <taxon>NPAAA clade</taxon>
        <taxon>indigoferoid/millettioid clade</taxon>
        <taxon>Phaseoleae</taxon>
        <taxon>Mucuna</taxon>
    </lineage>
</organism>
<sequence>MTLVLGAITMEEPRDMPPKDARVQDLLDDEHLRFEDKGPNMHNNTLLAHSITKVNVISHMDERVVIPNRRRDGEPGQTVDPVNQVEEGSYLYQSNDVIVVAYIEGNDNPRPKPLIIQYNSTPRPVPFIIQVATKPVYNNNVVPWSGRIFSLDALRNKESAPAKKEKTIELPKRMVMEEETREFLKVIRHREYKMLDQL</sequence>
<protein>
    <submittedName>
        <fullName evidence="1">Uncharacterized protein</fullName>
    </submittedName>
</protein>
<comment type="caution">
    <text evidence="1">The sequence shown here is derived from an EMBL/GenBank/DDBJ whole genome shotgun (WGS) entry which is preliminary data.</text>
</comment>
<keyword evidence="2" id="KW-1185">Reference proteome</keyword>
<evidence type="ECO:0000313" key="1">
    <source>
        <dbReference type="EMBL" id="RDX86132.1"/>
    </source>
</evidence>
<dbReference type="OrthoDB" id="1436497at2759"/>
<feature type="non-terminal residue" evidence="1">
    <location>
        <position position="1"/>
    </location>
</feature>
<name>A0A371G6E4_MUCPR</name>
<gene>
    <name evidence="1" type="ORF">CR513_32567</name>
</gene>
<accession>A0A371G6E4</accession>
<reference evidence="1" key="1">
    <citation type="submission" date="2018-05" db="EMBL/GenBank/DDBJ databases">
        <title>Draft genome of Mucuna pruriens seed.</title>
        <authorList>
            <person name="Nnadi N.E."/>
            <person name="Vos R."/>
            <person name="Hasami M.H."/>
            <person name="Devisetty U.K."/>
            <person name="Aguiy J.C."/>
        </authorList>
    </citation>
    <scope>NUCLEOTIDE SEQUENCE [LARGE SCALE GENOMIC DNA]</scope>
    <source>
        <strain evidence="1">JCA_2017</strain>
    </source>
</reference>
<evidence type="ECO:0000313" key="2">
    <source>
        <dbReference type="Proteomes" id="UP000257109"/>
    </source>
</evidence>